<evidence type="ECO:0000313" key="1">
    <source>
        <dbReference type="EMBL" id="MCC3299421.1"/>
    </source>
</evidence>
<dbReference type="RefSeq" id="WP_227897408.1">
    <property type="nucleotide sequence ID" value="NZ_CP099467.1"/>
</dbReference>
<organism evidence="1 2">
    <name type="scientific">Arthrobacter caoxuetaonis</name>
    <dbReference type="NCBI Taxonomy" id="2886935"/>
    <lineage>
        <taxon>Bacteria</taxon>
        <taxon>Bacillati</taxon>
        <taxon>Actinomycetota</taxon>
        <taxon>Actinomycetes</taxon>
        <taxon>Micrococcales</taxon>
        <taxon>Micrococcaceae</taxon>
        <taxon>Arthrobacter</taxon>
    </lineage>
</organism>
<dbReference type="AlphaFoldDB" id="A0A9X1MGJ5"/>
<dbReference type="EMBL" id="JAJFZV010000018">
    <property type="protein sequence ID" value="MCC3299421.1"/>
    <property type="molecule type" value="Genomic_DNA"/>
</dbReference>
<reference evidence="1" key="1">
    <citation type="submission" date="2021-10" db="EMBL/GenBank/DDBJ databases">
        <title>Novel species in genus Arthrobacter.</title>
        <authorList>
            <person name="Liu Y."/>
        </authorList>
    </citation>
    <scope>NUCLEOTIDE SEQUENCE</scope>
    <source>
        <strain evidence="1">Zg-Y453</strain>
    </source>
</reference>
<accession>A0A9X1MGJ5</accession>
<keyword evidence="2" id="KW-1185">Reference proteome</keyword>
<evidence type="ECO:0000313" key="2">
    <source>
        <dbReference type="Proteomes" id="UP001139158"/>
    </source>
</evidence>
<protein>
    <submittedName>
        <fullName evidence="1">Uncharacterized protein</fullName>
    </submittedName>
</protein>
<proteinExistence type="predicted"/>
<dbReference type="Proteomes" id="UP001139158">
    <property type="component" value="Unassembled WGS sequence"/>
</dbReference>
<name>A0A9X1MGJ5_9MICC</name>
<sequence length="93" mass="10727">MDYDDYNRLYERIEAYRAAVHRQASEWIRQNAPEFPVDNTVSDPEAYNIDLGERIGAKDGHFRVWLIHNSVEAKTRRISVPAELLTVPGLDPS</sequence>
<gene>
    <name evidence="1" type="ORF">LJ757_16635</name>
</gene>
<comment type="caution">
    <text evidence="1">The sequence shown here is derived from an EMBL/GenBank/DDBJ whole genome shotgun (WGS) entry which is preliminary data.</text>
</comment>